<dbReference type="InterPro" id="IPR000415">
    <property type="entry name" value="Nitroreductase-like"/>
</dbReference>
<dbReference type="InterPro" id="IPR029479">
    <property type="entry name" value="Nitroreductase"/>
</dbReference>
<evidence type="ECO:0000313" key="5">
    <source>
        <dbReference type="EMBL" id="MBO1264171.1"/>
    </source>
</evidence>
<dbReference type="Pfam" id="PF00881">
    <property type="entry name" value="Nitroreductase"/>
    <property type="match status" value="1"/>
</dbReference>
<reference evidence="5" key="1">
    <citation type="submission" date="2021-03" db="EMBL/GenBank/DDBJ databases">
        <title>Proteiniclasticum marinus sp. nov., isolated from tidal flat sediment.</title>
        <authorList>
            <person name="Namirimu T."/>
            <person name="Yang J.-A."/>
            <person name="Yang S.-H."/>
            <person name="Kim Y.-J."/>
            <person name="Kwon K.K."/>
        </authorList>
    </citation>
    <scope>NUCLEOTIDE SEQUENCE</scope>
    <source>
        <strain evidence="5">SCR006</strain>
    </source>
</reference>
<gene>
    <name evidence="5" type="ORF">J3A84_03820</name>
</gene>
<accession>A0A939H6S3</accession>
<dbReference type="InterPro" id="IPR033877">
    <property type="entry name" value="Frm2/Hbn1"/>
</dbReference>
<dbReference type="GO" id="GO:0016491">
    <property type="term" value="F:oxidoreductase activity"/>
    <property type="evidence" value="ECO:0007669"/>
    <property type="project" value="UniProtKB-KW"/>
</dbReference>
<sequence>MSANLFLDAVARRRSHYALDKKEIVSRERIEEIVNTAVMNAPSAMNAQSSRVVVLFGEHHDRLWDIVTKTLKKIVPDMDFKRTKERLDSFKAGYGTVLFYEDTRVIRRQEEEFALYKDNFVPWAHQGNGILQFIIWTALESEGLGASIQHYNPLIDDEVAEVFGINKDYKLLGQLVFGNPVGEPADKKILPVSERVTVIR</sequence>
<comment type="subcellular location">
    <subcellularLocation>
        <location evidence="1">Cytoplasm</location>
    </subcellularLocation>
</comment>
<feature type="domain" description="Nitroreductase" evidence="4">
    <location>
        <begin position="10"/>
        <end position="178"/>
    </location>
</feature>
<keyword evidence="3" id="KW-0560">Oxidoreductase</keyword>
<name>A0A939H6S3_9CLOT</name>
<evidence type="ECO:0000259" key="4">
    <source>
        <dbReference type="Pfam" id="PF00881"/>
    </source>
</evidence>
<dbReference type="CDD" id="cd02140">
    <property type="entry name" value="Frm2-like"/>
    <property type="match status" value="1"/>
</dbReference>
<dbReference type="PANTHER" id="PTHR43035:SF1">
    <property type="entry name" value="FATTY ACID REPRESSION MUTANT PROTEIN 2-RELATED"/>
    <property type="match status" value="1"/>
</dbReference>
<evidence type="ECO:0000256" key="3">
    <source>
        <dbReference type="ARBA" id="ARBA00023002"/>
    </source>
</evidence>
<dbReference type="SUPFAM" id="SSF55469">
    <property type="entry name" value="FMN-dependent nitroreductase-like"/>
    <property type="match status" value="1"/>
</dbReference>
<dbReference type="Gene3D" id="3.40.109.10">
    <property type="entry name" value="NADH Oxidase"/>
    <property type="match status" value="1"/>
</dbReference>
<dbReference type="EMBL" id="JAFNJU010000002">
    <property type="protein sequence ID" value="MBO1264171.1"/>
    <property type="molecule type" value="Genomic_DNA"/>
</dbReference>
<dbReference type="GO" id="GO:0005737">
    <property type="term" value="C:cytoplasm"/>
    <property type="evidence" value="ECO:0007669"/>
    <property type="project" value="UniProtKB-SubCell"/>
</dbReference>
<keyword evidence="6" id="KW-1185">Reference proteome</keyword>
<dbReference type="AlphaFoldDB" id="A0A939H6S3"/>
<keyword evidence="2" id="KW-0963">Cytoplasm</keyword>
<evidence type="ECO:0000256" key="1">
    <source>
        <dbReference type="ARBA" id="ARBA00004496"/>
    </source>
</evidence>
<organism evidence="5 6">
    <name type="scientific">Proteiniclasticum aestuarii</name>
    <dbReference type="NCBI Taxonomy" id="2817862"/>
    <lineage>
        <taxon>Bacteria</taxon>
        <taxon>Bacillati</taxon>
        <taxon>Bacillota</taxon>
        <taxon>Clostridia</taxon>
        <taxon>Eubacteriales</taxon>
        <taxon>Clostridiaceae</taxon>
        <taxon>Proteiniclasticum</taxon>
    </lineage>
</organism>
<protein>
    <submittedName>
        <fullName evidence="5">Nitroreductase family protein</fullName>
    </submittedName>
</protein>
<dbReference type="RefSeq" id="WP_207598687.1">
    <property type="nucleotide sequence ID" value="NZ_JAFNJU010000002.1"/>
</dbReference>
<evidence type="ECO:0000313" key="6">
    <source>
        <dbReference type="Proteomes" id="UP000664218"/>
    </source>
</evidence>
<dbReference type="PANTHER" id="PTHR43035">
    <property type="entry name" value="FATTY ACID REPRESSION MUTANT PROTEIN 2-RELATED"/>
    <property type="match status" value="1"/>
</dbReference>
<dbReference type="FunFam" id="3.40.109.10:FF:000001">
    <property type="entry name" value="Nitroreductase family"/>
    <property type="match status" value="1"/>
</dbReference>
<dbReference type="Proteomes" id="UP000664218">
    <property type="component" value="Unassembled WGS sequence"/>
</dbReference>
<dbReference type="GO" id="GO:0034599">
    <property type="term" value="P:cellular response to oxidative stress"/>
    <property type="evidence" value="ECO:0007669"/>
    <property type="project" value="InterPro"/>
</dbReference>
<comment type="caution">
    <text evidence="5">The sequence shown here is derived from an EMBL/GenBank/DDBJ whole genome shotgun (WGS) entry which is preliminary data.</text>
</comment>
<evidence type="ECO:0000256" key="2">
    <source>
        <dbReference type="ARBA" id="ARBA00022490"/>
    </source>
</evidence>
<proteinExistence type="predicted"/>